<evidence type="ECO:0000256" key="4">
    <source>
        <dbReference type="ARBA" id="ARBA00022786"/>
    </source>
</evidence>
<protein>
    <recommendedName>
        <fullName evidence="2">ubiquitinyl hydrolase 1</fullName>
        <ecNumber evidence="2">3.4.19.12</ecNumber>
    </recommendedName>
</protein>
<feature type="compositionally biased region" description="Low complexity" evidence="7">
    <location>
        <begin position="130"/>
        <end position="143"/>
    </location>
</feature>
<evidence type="ECO:0000256" key="3">
    <source>
        <dbReference type="ARBA" id="ARBA00022670"/>
    </source>
</evidence>
<dbReference type="PANTHER" id="PTHR24006">
    <property type="entry name" value="UBIQUITIN CARBOXYL-TERMINAL HYDROLASE"/>
    <property type="match status" value="1"/>
</dbReference>
<keyword evidence="3" id="KW-0645">Protease</keyword>
<dbReference type="Pfam" id="PF00443">
    <property type="entry name" value="UCH"/>
    <property type="match status" value="1"/>
</dbReference>
<dbReference type="GO" id="GO:0006508">
    <property type="term" value="P:proteolysis"/>
    <property type="evidence" value="ECO:0007669"/>
    <property type="project" value="UniProtKB-KW"/>
</dbReference>
<sequence length="606" mass="68433">MIEFESEDFQNFQNFHQSIKSTKDSKNSEINQNLKTSFRFADHLSNAPGVSFSINLNLNSNLNLIRSKNLIQKFKSSKNSRNSKNSNLIKNQKFKILSSSTTTTTNFSTNFSTRSRSRSGSRSRSRSRSRSISSASSKSSSKSKPIKSWADLLKNSSSSKNSNLSITPTIPTSNSQSNSNLSILKQLEIKSLNSNHSNFLLIPCGLINNGNICFANAILQVLVHSPPFYNLLNHLDQILPLLLKSQNPLLMASLDFLKKFKSINPSQLSKSKIISNSNSSLNFTSNSNLPQSDPFIPLSIWSATKNYPKFNLMRSGQQQDAQEFLCLFLDTLDQEINSVINLHDSSLKSNHHHLFNNLTLNDWLEVGSKGKTTITRFVNSSASPLSNLFDLKTRSILHRPNQKDSITIEPTNILQLSIEHPSILTIEDALAHFSKPDLISDMKTKNGRNLTATKQVYLDSFPPILVLHLKRFNYNSLDCSVTKNHKQIKFKTHLQIPPSMTSPNSQIKNLNYTLFAALYHHGQNASGGHYTVSIKQISLNQWIYIDDTKISHIQPSQVINPSQHFNQTDHHLSHSHLNLSNHSLSNSNHHHHHQITPYLLFYLRDP</sequence>
<keyword evidence="4" id="KW-0833">Ubl conjugation pathway</keyword>
<dbReference type="InterPro" id="IPR001394">
    <property type="entry name" value="Peptidase_C19_UCH"/>
</dbReference>
<evidence type="ECO:0000256" key="2">
    <source>
        <dbReference type="ARBA" id="ARBA00012759"/>
    </source>
</evidence>
<dbReference type="Gene3D" id="3.90.70.10">
    <property type="entry name" value="Cysteine proteinases"/>
    <property type="match status" value="1"/>
</dbReference>
<keyword evidence="10" id="KW-1185">Reference proteome</keyword>
<dbReference type="PROSITE" id="PS50235">
    <property type="entry name" value="USP_3"/>
    <property type="match status" value="1"/>
</dbReference>
<feature type="compositionally biased region" description="Low complexity" evidence="7">
    <location>
        <begin position="103"/>
        <end position="114"/>
    </location>
</feature>
<evidence type="ECO:0000313" key="9">
    <source>
        <dbReference type="EMBL" id="MBW0538594.1"/>
    </source>
</evidence>
<dbReference type="CDD" id="cd02257">
    <property type="entry name" value="Peptidase_C19"/>
    <property type="match status" value="1"/>
</dbReference>
<keyword evidence="6" id="KW-0788">Thiol protease</keyword>
<dbReference type="PROSITE" id="PS00972">
    <property type="entry name" value="USP_1"/>
    <property type="match status" value="1"/>
</dbReference>
<comment type="catalytic activity">
    <reaction evidence="1">
        <text>Thiol-dependent hydrolysis of ester, thioester, amide, peptide and isopeptide bonds formed by the C-terminal Gly of ubiquitin (a 76-residue protein attached to proteins as an intracellular targeting signal).</text>
        <dbReference type="EC" id="3.4.19.12"/>
    </reaction>
</comment>
<evidence type="ECO:0000256" key="1">
    <source>
        <dbReference type="ARBA" id="ARBA00000707"/>
    </source>
</evidence>
<evidence type="ECO:0000313" key="10">
    <source>
        <dbReference type="Proteomes" id="UP000765509"/>
    </source>
</evidence>
<gene>
    <name evidence="9" type="ORF">O181_078309</name>
</gene>
<dbReference type="AlphaFoldDB" id="A0A9Q3FGP6"/>
<comment type="caution">
    <text evidence="9">The sequence shown here is derived from an EMBL/GenBank/DDBJ whole genome shotgun (WGS) entry which is preliminary data.</text>
</comment>
<dbReference type="EC" id="3.4.19.12" evidence="2"/>
<evidence type="ECO:0000256" key="7">
    <source>
        <dbReference type="SAM" id="MobiDB-lite"/>
    </source>
</evidence>
<feature type="region of interest" description="Disordered" evidence="7">
    <location>
        <begin position="103"/>
        <end position="143"/>
    </location>
</feature>
<dbReference type="SUPFAM" id="SSF54001">
    <property type="entry name" value="Cysteine proteinases"/>
    <property type="match status" value="1"/>
</dbReference>
<feature type="domain" description="USP" evidence="8">
    <location>
        <begin position="204"/>
        <end position="605"/>
    </location>
</feature>
<proteinExistence type="predicted"/>
<dbReference type="PANTHER" id="PTHR24006:SF687">
    <property type="entry name" value="UBIQUITIN CARBOXYL-TERMINAL HYDROLASE 10"/>
    <property type="match status" value="1"/>
</dbReference>
<evidence type="ECO:0000256" key="6">
    <source>
        <dbReference type="ARBA" id="ARBA00022807"/>
    </source>
</evidence>
<dbReference type="EMBL" id="AVOT02043183">
    <property type="protein sequence ID" value="MBW0538594.1"/>
    <property type="molecule type" value="Genomic_DNA"/>
</dbReference>
<organism evidence="9 10">
    <name type="scientific">Austropuccinia psidii MF-1</name>
    <dbReference type="NCBI Taxonomy" id="1389203"/>
    <lineage>
        <taxon>Eukaryota</taxon>
        <taxon>Fungi</taxon>
        <taxon>Dikarya</taxon>
        <taxon>Basidiomycota</taxon>
        <taxon>Pucciniomycotina</taxon>
        <taxon>Pucciniomycetes</taxon>
        <taxon>Pucciniales</taxon>
        <taxon>Sphaerophragmiaceae</taxon>
        <taxon>Austropuccinia</taxon>
    </lineage>
</organism>
<evidence type="ECO:0000259" key="8">
    <source>
        <dbReference type="PROSITE" id="PS50235"/>
    </source>
</evidence>
<dbReference type="GO" id="GO:0004843">
    <property type="term" value="F:cysteine-type deubiquitinase activity"/>
    <property type="evidence" value="ECO:0007669"/>
    <property type="project" value="UniProtKB-EC"/>
</dbReference>
<evidence type="ECO:0000256" key="5">
    <source>
        <dbReference type="ARBA" id="ARBA00022801"/>
    </source>
</evidence>
<dbReference type="GO" id="GO:0005829">
    <property type="term" value="C:cytosol"/>
    <property type="evidence" value="ECO:0007669"/>
    <property type="project" value="TreeGrafter"/>
</dbReference>
<accession>A0A9Q3FGP6</accession>
<feature type="compositionally biased region" description="Low complexity" evidence="7">
    <location>
        <begin position="156"/>
        <end position="165"/>
    </location>
</feature>
<reference evidence="9" key="1">
    <citation type="submission" date="2021-03" db="EMBL/GenBank/DDBJ databases">
        <title>Draft genome sequence of rust myrtle Austropuccinia psidii MF-1, a brazilian biotype.</title>
        <authorList>
            <person name="Quecine M.C."/>
            <person name="Pachon D.M.R."/>
            <person name="Bonatelli M.L."/>
            <person name="Correr F.H."/>
            <person name="Franceschini L.M."/>
            <person name="Leite T.F."/>
            <person name="Margarido G.R.A."/>
            <person name="Almeida C.A."/>
            <person name="Ferrarezi J.A."/>
            <person name="Labate C.A."/>
        </authorList>
    </citation>
    <scope>NUCLEOTIDE SEQUENCE</scope>
    <source>
        <strain evidence="9">MF-1</strain>
    </source>
</reference>
<name>A0A9Q3FGP6_9BASI</name>
<dbReference type="OrthoDB" id="429671at2759"/>
<dbReference type="Proteomes" id="UP000765509">
    <property type="component" value="Unassembled WGS sequence"/>
</dbReference>
<dbReference type="InterPro" id="IPR038765">
    <property type="entry name" value="Papain-like_cys_pep_sf"/>
</dbReference>
<dbReference type="InterPro" id="IPR050164">
    <property type="entry name" value="Peptidase_C19"/>
</dbReference>
<feature type="region of interest" description="Disordered" evidence="7">
    <location>
        <begin position="156"/>
        <end position="178"/>
    </location>
</feature>
<dbReference type="InterPro" id="IPR028889">
    <property type="entry name" value="USP"/>
</dbReference>
<keyword evidence="5" id="KW-0378">Hydrolase</keyword>
<dbReference type="GO" id="GO:0016579">
    <property type="term" value="P:protein deubiquitination"/>
    <property type="evidence" value="ECO:0007669"/>
    <property type="project" value="InterPro"/>
</dbReference>
<feature type="compositionally biased region" description="Basic residues" evidence="7">
    <location>
        <begin position="115"/>
        <end position="129"/>
    </location>
</feature>
<dbReference type="InterPro" id="IPR018200">
    <property type="entry name" value="USP_CS"/>
</dbReference>
<dbReference type="GO" id="GO:0005634">
    <property type="term" value="C:nucleus"/>
    <property type="evidence" value="ECO:0007669"/>
    <property type="project" value="TreeGrafter"/>
</dbReference>